<evidence type="ECO:0000256" key="5">
    <source>
        <dbReference type="ARBA" id="ARBA00012280"/>
    </source>
</evidence>
<evidence type="ECO:0000256" key="11">
    <source>
        <dbReference type="ARBA" id="ARBA00023128"/>
    </source>
</evidence>
<evidence type="ECO:0000256" key="2">
    <source>
        <dbReference type="ARBA" id="ARBA00001964"/>
    </source>
</evidence>
<keyword evidence="7" id="KW-0460">Magnesium</keyword>
<reference evidence="18" key="1">
    <citation type="journal article" date="2018" name="Nat. Microbiol.">
        <title>Leveraging single-cell genomics to expand the fungal tree of life.</title>
        <authorList>
            <person name="Ahrendt S.R."/>
            <person name="Quandt C.A."/>
            <person name="Ciobanu D."/>
            <person name="Clum A."/>
            <person name="Salamov A."/>
            <person name="Andreopoulos B."/>
            <person name="Cheng J.F."/>
            <person name="Woyke T."/>
            <person name="Pelin A."/>
            <person name="Henrissat B."/>
            <person name="Reynolds N.K."/>
            <person name="Benny G.L."/>
            <person name="Smith M.E."/>
            <person name="James T.Y."/>
            <person name="Grigoriev I.V."/>
        </authorList>
    </citation>
    <scope>NUCLEOTIDE SEQUENCE [LARGE SCALE GENOMIC DNA]</scope>
    <source>
        <strain evidence="18">CSF55</strain>
    </source>
</reference>
<keyword evidence="9" id="KW-0560">Oxidoreductase</keyword>
<protein>
    <recommendedName>
        <fullName evidence="13">2-oxoglutarate dehydrogenase, mitochondrial</fullName>
        <ecNumber evidence="5">1.2.4.2</ecNumber>
    </recommendedName>
    <alternativeName>
        <fullName evidence="14">2-oxoglutarate dehydrogenase complex component E1</fullName>
    </alternativeName>
</protein>
<evidence type="ECO:0000256" key="13">
    <source>
        <dbReference type="ARBA" id="ARBA00040267"/>
    </source>
</evidence>
<dbReference type="EC" id="1.2.4.2" evidence="5"/>
<dbReference type="Pfam" id="PF16078">
    <property type="entry name" value="2-oxogl_dehyd_N"/>
    <property type="match status" value="1"/>
</dbReference>
<dbReference type="GO" id="GO:0005759">
    <property type="term" value="C:mitochondrial matrix"/>
    <property type="evidence" value="ECO:0007669"/>
    <property type="project" value="UniProtKB-SubCell"/>
</dbReference>
<comment type="catalytic activity">
    <reaction evidence="15">
        <text>N(6)-[(R)-lipoyl]-L-lysyl-[protein] + 2-oxoglutarate + H(+) = N(6)-[(R)-S(8)-succinyldihydrolipoyl]-L-lysyl-[protein] + CO2</text>
        <dbReference type="Rhea" id="RHEA:12188"/>
        <dbReference type="Rhea" id="RHEA-COMP:10474"/>
        <dbReference type="Rhea" id="RHEA-COMP:20092"/>
        <dbReference type="ChEBI" id="CHEBI:15378"/>
        <dbReference type="ChEBI" id="CHEBI:16526"/>
        <dbReference type="ChEBI" id="CHEBI:16810"/>
        <dbReference type="ChEBI" id="CHEBI:83099"/>
        <dbReference type="ChEBI" id="CHEBI:83120"/>
        <dbReference type="EC" id="1.2.4.2"/>
    </reaction>
</comment>
<dbReference type="GO" id="GO:0006099">
    <property type="term" value="P:tricarboxylic acid cycle"/>
    <property type="evidence" value="ECO:0007669"/>
    <property type="project" value="TreeGrafter"/>
</dbReference>
<evidence type="ECO:0000256" key="8">
    <source>
        <dbReference type="ARBA" id="ARBA00022946"/>
    </source>
</evidence>
<dbReference type="InterPro" id="IPR029061">
    <property type="entry name" value="THDP-binding"/>
</dbReference>
<keyword evidence="11" id="KW-0496">Mitochondrion</keyword>
<dbReference type="EMBL" id="ML005725">
    <property type="protein sequence ID" value="RKP17673.1"/>
    <property type="molecule type" value="Genomic_DNA"/>
</dbReference>
<organism evidence="17 18">
    <name type="scientific">Rozella allomycis (strain CSF55)</name>
    <dbReference type="NCBI Taxonomy" id="988480"/>
    <lineage>
        <taxon>Eukaryota</taxon>
        <taxon>Fungi</taxon>
        <taxon>Fungi incertae sedis</taxon>
        <taxon>Cryptomycota</taxon>
        <taxon>Cryptomycota incertae sedis</taxon>
        <taxon>Rozella</taxon>
    </lineage>
</organism>
<evidence type="ECO:0000256" key="7">
    <source>
        <dbReference type="ARBA" id="ARBA00022842"/>
    </source>
</evidence>
<evidence type="ECO:0000313" key="17">
    <source>
        <dbReference type="EMBL" id="RKP17673.1"/>
    </source>
</evidence>
<dbReference type="AlphaFoldDB" id="A0A4P9YDY1"/>
<dbReference type="Gene3D" id="1.10.287.1150">
    <property type="entry name" value="TPP helical domain"/>
    <property type="match status" value="1"/>
</dbReference>
<comment type="function">
    <text evidence="12">The 2-oxoglutarate dehydrogenase complex catalyzes the overall conversion of 2-oxoglutarate to succinyl-CoA and CO(2). It contains multiple copies of three enzymatic components: 2-oxoglutarate dehydrogenase (E1), dihydrolipoamide succinyltransferase (E2) and lipoamide dehydrogenase (E3).</text>
</comment>
<evidence type="ECO:0000256" key="4">
    <source>
        <dbReference type="ARBA" id="ARBA00006936"/>
    </source>
</evidence>
<comment type="similarity">
    <text evidence="4">Belongs to the alpha-ketoglutarate dehydrogenase family.</text>
</comment>
<evidence type="ECO:0000256" key="1">
    <source>
        <dbReference type="ARBA" id="ARBA00001946"/>
    </source>
</evidence>
<dbReference type="GO" id="GO:0046872">
    <property type="term" value="F:metal ion binding"/>
    <property type="evidence" value="ECO:0007669"/>
    <property type="project" value="UniProtKB-KW"/>
</dbReference>
<evidence type="ECO:0000256" key="6">
    <source>
        <dbReference type="ARBA" id="ARBA00022723"/>
    </source>
</evidence>
<keyword evidence="6" id="KW-0479">Metal-binding</keyword>
<evidence type="ECO:0000313" key="18">
    <source>
        <dbReference type="Proteomes" id="UP000281549"/>
    </source>
</evidence>
<dbReference type="PANTHER" id="PTHR23152:SF4">
    <property type="entry name" value="2-OXOADIPATE DEHYDROGENASE COMPLEX COMPONENT E1"/>
    <property type="match status" value="1"/>
</dbReference>
<keyword evidence="8" id="KW-0809">Transit peptide</keyword>
<dbReference type="GO" id="GO:0004591">
    <property type="term" value="F:oxoglutarate dehydrogenase (succinyl-transferring) activity"/>
    <property type="evidence" value="ECO:0007669"/>
    <property type="project" value="UniProtKB-EC"/>
</dbReference>
<dbReference type="Gene3D" id="3.40.50.970">
    <property type="match status" value="1"/>
</dbReference>
<dbReference type="FunFam" id="1.10.287.1150:FF:000002">
    <property type="entry name" value="2-oxoglutarate dehydrogenase E1 component"/>
    <property type="match status" value="1"/>
</dbReference>
<evidence type="ECO:0000256" key="9">
    <source>
        <dbReference type="ARBA" id="ARBA00023002"/>
    </source>
</evidence>
<dbReference type="Proteomes" id="UP000281549">
    <property type="component" value="Unassembled WGS sequence"/>
</dbReference>
<dbReference type="PANTHER" id="PTHR23152">
    <property type="entry name" value="2-OXOGLUTARATE DEHYDROGENASE"/>
    <property type="match status" value="1"/>
</dbReference>
<feature type="non-terminal residue" evidence="17">
    <location>
        <position position="267"/>
    </location>
</feature>
<accession>A0A4P9YDY1</accession>
<dbReference type="GO" id="GO:0030976">
    <property type="term" value="F:thiamine pyrophosphate binding"/>
    <property type="evidence" value="ECO:0007669"/>
    <property type="project" value="InterPro"/>
</dbReference>
<gene>
    <name evidence="17" type="ORF">ROZALSC1DRAFT_16100</name>
</gene>
<sequence>MREAWRKDPSSVHVSWKAYFENLERNVGAGEAFVAPPLSGLAASIPAGPIGGGFEKEVLDHMKVQLLVRAYQVRGHHKAVLDPLGILSPDLNKRPVPELDLAYYGFTEADLDRKFTLGQGILLGFRDASRASMSLREIVEKLDQTYCRSIGFEYMHVPDRAKCDWLRARIEKPVKYVFGKDEKWMIMDRMCWSDTFERFVQSKYPGEKRFGLDGCEALIPGMKAMIDKAVGLGVEEVVMGMPHRGRLNVLSNVVRKPNESIFCEFNG</sequence>
<name>A0A4P9YDY1_ROZAC</name>
<evidence type="ECO:0000256" key="12">
    <source>
        <dbReference type="ARBA" id="ARBA00037426"/>
    </source>
</evidence>
<dbReference type="InterPro" id="IPR011603">
    <property type="entry name" value="2oxoglutarate_DH_E1"/>
</dbReference>
<evidence type="ECO:0000256" key="10">
    <source>
        <dbReference type="ARBA" id="ARBA00023052"/>
    </source>
</evidence>
<comment type="cofactor">
    <cofactor evidence="2">
        <name>thiamine diphosphate</name>
        <dbReference type="ChEBI" id="CHEBI:58937"/>
    </cofactor>
</comment>
<evidence type="ECO:0000256" key="15">
    <source>
        <dbReference type="ARBA" id="ARBA00051911"/>
    </source>
</evidence>
<proteinExistence type="inferred from homology"/>
<feature type="domain" description="2-oxoglutarate dehydrogenase E1 component N-terminal" evidence="16">
    <location>
        <begin position="3"/>
        <end position="26"/>
    </location>
</feature>
<dbReference type="InterPro" id="IPR032106">
    <property type="entry name" value="2-oxogl_dehyd_N"/>
</dbReference>
<evidence type="ECO:0000256" key="14">
    <source>
        <dbReference type="ARBA" id="ARBA00042984"/>
    </source>
</evidence>
<comment type="cofactor">
    <cofactor evidence="1">
        <name>Mg(2+)</name>
        <dbReference type="ChEBI" id="CHEBI:18420"/>
    </cofactor>
</comment>
<keyword evidence="10" id="KW-0786">Thiamine pyrophosphate</keyword>
<comment type="subcellular location">
    <subcellularLocation>
        <location evidence="3">Mitochondrion matrix</location>
    </subcellularLocation>
</comment>
<dbReference type="SUPFAM" id="SSF52518">
    <property type="entry name" value="Thiamin diphosphate-binding fold (THDP-binding)"/>
    <property type="match status" value="1"/>
</dbReference>
<evidence type="ECO:0000259" key="16">
    <source>
        <dbReference type="Pfam" id="PF16078"/>
    </source>
</evidence>
<dbReference type="GO" id="GO:0045252">
    <property type="term" value="C:oxoglutarate dehydrogenase complex"/>
    <property type="evidence" value="ECO:0007669"/>
    <property type="project" value="TreeGrafter"/>
</dbReference>
<evidence type="ECO:0000256" key="3">
    <source>
        <dbReference type="ARBA" id="ARBA00004305"/>
    </source>
</evidence>